<gene>
    <name evidence="1" type="ORF">T02_7326</name>
</gene>
<organism evidence="1 2">
    <name type="scientific">Trichinella nativa</name>
    <dbReference type="NCBI Taxonomy" id="6335"/>
    <lineage>
        <taxon>Eukaryota</taxon>
        <taxon>Metazoa</taxon>
        <taxon>Ecdysozoa</taxon>
        <taxon>Nematoda</taxon>
        <taxon>Enoplea</taxon>
        <taxon>Dorylaimia</taxon>
        <taxon>Trichinellida</taxon>
        <taxon>Trichinellidae</taxon>
        <taxon>Trichinella</taxon>
    </lineage>
</organism>
<reference evidence="1 2" key="1">
    <citation type="submission" date="2015-05" db="EMBL/GenBank/DDBJ databases">
        <title>Evolution of Trichinella species and genotypes.</title>
        <authorList>
            <person name="Korhonen P.K."/>
            <person name="Edoardo P."/>
            <person name="Giuseppe L.R."/>
            <person name="Gasser R.B."/>
        </authorList>
    </citation>
    <scope>NUCLEOTIDE SEQUENCE [LARGE SCALE GENOMIC DNA]</scope>
    <source>
        <strain evidence="1">ISS10</strain>
    </source>
</reference>
<comment type="caution">
    <text evidence="1">The sequence shown here is derived from an EMBL/GenBank/DDBJ whole genome shotgun (WGS) entry which is preliminary data.</text>
</comment>
<dbReference type="Proteomes" id="UP000054721">
    <property type="component" value="Unassembled WGS sequence"/>
</dbReference>
<keyword evidence="2" id="KW-1185">Reference proteome</keyword>
<evidence type="ECO:0000313" key="1">
    <source>
        <dbReference type="EMBL" id="KRZ63204.1"/>
    </source>
</evidence>
<dbReference type="AlphaFoldDB" id="A0A0V1LUU4"/>
<sequence>MRSNSEVIIGRSVEISDTDGSLQWIQMKDDSNQEMEENCSFEYTCAVRVKETQLQRRQRALRTNRDAFDTI</sequence>
<evidence type="ECO:0000313" key="2">
    <source>
        <dbReference type="Proteomes" id="UP000054721"/>
    </source>
</evidence>
<proteinExistence type="predicted"/>
<accession>A0A0V1LUU4</accession>
<protein>
    <submittedName>
        <fullName evidence="1">Uncharacterized protein</fullName>
    </submittedName>
</protein>
<dbReference type="EMBL" id="JYDW01000002">
    <property type="protein sequence ID" value="KRZ63204.1"/>
    <property type="molecule type" value="Genomic_DNA"/>
</dbReference>
<name>A0A0V1LUU4_9BILA</name>